<keyword evidence="1" id="KW-0812">Transmembrane</keyword>
<dbReference type="RefSeq" id="WP_242631311.1">
    <property type="nucleotide sequence ID" value="NZ_SJPG01000001.1"/>
</dbReference>
<dbReference type="Pfam" id="PF06182">
    <property type="entry name" value="ABC2_membrane_6"/>
    <property type="match status" value="1"/>
</dbReference>
<keyword evidence="1" id="KW-0472">Membrane</keyword>
<dbReference type="PANTHER" id="PTHR36832">
    <property type="entry name" value="SLR1174 PROTEIN-RELATED"/>
    <property type="match status" value="1"/>
</dbReference>
<dbReference type="InterPro" id="IPR010390">
    <property type="entry name" value="ABC-2_transporter-like"/>
</dbReference>
<comment type="caution">
    <text evidence="2">The sequence shown here is derived from an EMBL/GenBank/DDBJ whole genome shotgun (WGS) entry which is preliminary data.</text>
</comment>
<protein>
    <recommendedName>
        <fullName evidence="4">ABC-2 family transporter protein</fullName>
    </recommendedName>
</protein>
<organism evidence="2 3">
    <name type="scientific">Rubinisphaera italica</name>
    <dbReference type="NCBI Taxonomy" id="2527969"/>
    <lineage>
        <taxon>Bacteria</taxon>
        <taxon>Pseudomonadati</taxon>
        <taxon>Planctomycetota</taxon>
        <taxon>Planctomycetia</taxon>
        <taxon>Planctomycetales</taxon>
        <taxon>Planctomycetaceae</taxon>
        <taxon>Rubinisphaera</taxon>
    </lineage>
</organism>
<dbReference type="AlphaFoldDB" id="A0A5C5XH06"/>
<evidence type="ECO:0008006" key="4">
    <source>
        <dbReference type="Google" id="ProtNLM"/>
    </source>
</evidence>
<name>A0A5C5XH06_9PLAN</name>
<evidence type="ECO:0000256" key="1">
    <source>
        <dbReference type="SAM" id="Phobius"/>
    </source>
</evidence>
<sequence length="292" mass="33539">MSQQNTTRKSALVASCEAVFSSVYISWIIFKTCVAERLVYRGDFFFSTFIRFLPIVTQIFLWHKVYSIGTSKQIESLNGYSYEDMVAYYLLAMVARAFSSMPGLASGIGNDIRDGSIKKYVIQPIDLLGYLFWHRMAHKLVYYLIATIPFAVVFYFCSSYFPTTPSAEVWLAFVLSLLLGFLVGFLLEALIGLIGFWFLEVSSLLFIYMMFNYFLSGHMIPLDWLPGPIFHAIEYLPFKYLAYFPAAIFLEKIPEQNLWFEIGVECVWVLALLLANRVMLKRGLKRYGAYGG</sequence>
<keyword evidence="3" id="KW-1185">Reference proteome</keyword>
<feature type="transmembrane region" description="Helical" evidence="1">
    <location>
        <begin position="42"/>
        <end position="62"/>
    </location>
</feature>
<dbReference type="PANTHER" id="PTHR36832:SF1">
    <property type="entry name" value="SLR1174 PROTEIN"/>
    <property type="match status" value="1"/>
</dbReference>
<gene>
    <name evidence="2" type="ORF">Pan54_27280</name>
</gene>
<feature type="transmembrane region" description="Helical" evidence="1">
    <location>
        <begin position="140"/>
        <end position="161"/>
    </location>
</feature>
<feature type="transmembrane region" description="Helical" evidence="1">
    <location>
        <begin position="194"/>
        <end position="215"/>
    </location>
</feature>
<keyword evidence="1" id="KW-1133">Transmembrane helix</keyword>
<accession>A0A5C5XH06</accession>
<dbReference type="EMBL" id="SJPG01000001">
    <property type="protein sequence ID" value="TWT61989.1"/>
    <property type="molecule type" value="Genomic_DNA"/>
</dbReference>
<reference evidence="2 3" key="1">
    <citation type="submission" date="2019-02" db="EMBL/GenBank/DDBJ databases">
        <title>Deep-cultivation of Planctomycetes and their phenomic and genomic characterization uncovers novel biology.</title>
        <authorList>
            <person name="Wiegand S."/>
            <person name="Jogler M."/>
            <person name="Boedeker C."/>
            <person name="Pinto D."/>
            <person name="Vollmers J."/>
            <person name="Rivas-Marin E."/>
            <person name="Kohn T."/>
            <person name="Peeters S.H."/>
            <person name="Heuer A."/>
            <person name="Rast P."/>
            <person name="Oberbeckmann S."/>
            <person name="Bunk B."/>
            <person name="Jeske O."/>
            <person name="Meyerdierks A."/>
            <person name="Storesund J.E."/>
            <person name="Kallscheuer N."/>
            <person name="Luecker S."/>
            <person name="Lage O.M."/>
            <person name="Pohl T."/>
            <person name="Merkel B.J."/>
            <person name="Hornburger P."/>
            <person name="Mueller R.-W."/>
            <person name="Bruemmer F."/>
            <person name="Labrenz M."/>
            <person name="Spormann A.M."/>
            <person name="Op Den Camp H."/>
            <person name="Overmann J."/>
            <person name="Amann R."/>
            <person name="Jetten M.S.M."/>
            <person name="Mascher T."/>
            <person name="Medema M.H."/>
            <person name="Devos D.P."/>
            <person name="Kaster A.-K."/>
            <person name="Ovreas L."/>
            <person name="Rohde M."/>
            <person name="Galperin M.Y."/>
            <person name="Jogler C."/>
        </authorList>
    </citation>
    <scope>NUCLEOTIDE SEQUENCE [LARGE SCALE GENOMIC DNA]</scope>
    <source>
        <strain evidence="2 3">Pan54</strain>
    </source>
</reference>
<proteinExistence type="predicted"/>
<dbReference type="Proteomes" id="UP000316095">
    <property type="component" value="Unassembled WGS sequence"/>
</dbReference>
<feature type="transmembrane region" description="Helical" evidence="1">
    <location>
        <begin position="12"/>
        <end position="30"/>
    </location>
</feature>
<evidence type="ECO:0000313" key="2">
    <source>
        <dbReference type="EMBL" id="TWT61989.1"/>
    </source>
</evidence>
<evidence type="ECO:0000313" key="3">
    <source>
        <dbReference type="Proteomes" id="UP000316095"/>
    </source>
</evidence>
<feature type="transmembrane region" description="Helical" evidence="1">
    <location>
        <begin position="258"/>
        <end position="276"/>
    </location>
</feature>